<dbReference type="AlphaFoldDB" id="A0A425D207"/>
<protein>
    <submittedName>
        <fullName evidence="1">Uncharacterized protein</fullName>
    </submittedName>
</protein>
<dbReference type="Gene3D" id="1.10.238.10">
    <property type="entry name" value="EF-hand"/>
    <property type="match status" value="1"/>
</dbReference>
<evidence type="ECO:0000313" key="2">
    <source>
        <dbReference type="Proteomes" id="UP000284702"/>
    </source>
</evidence>
<dbReference type="EMBL" id="MZMZ02002993">
    <property type="protein sequence ID" value="RQM23298.1"/>
    <property type="molecule type" value="Genomic_DNA"/>
</dbReference>
<dbReference type="InterPro" id="IPR029000">
    <property type="entry name" value="Cyclophilin-like_dom_sf"/>
</dbReference>
<sequence length="407" mass="45037">MPAKQATAKPVVVAKEAELPRSLLISDKGELTPAFVHALKRIFQKFSEGTNALTSEQLNTFSKACNDGKGFTAKELNEIHMYFDCDENKGLTQNPEGEYACPVTYRVFTNSTKIAAVATSGNVYAYDALEELNIKSKNWHVRHPRLTFVMENHRVISSIISSCSHQDLVSGDEFKRKDIIILQDPANLGGREIDSFEHFRRAKETEKAKQNAGKQEHQTIRATSATARIFQEMEAAKAVKRKREEELRLDKAAKRTDEERIAASVVVGGMEVLDEIEALSTDKENRPYDKVQIQNVLVFENPFAQYEEAESQGISVEEVKRKEAAPVVKGTVVKVGDDWVAYDGLVDVPVAPVLPTTSGGNGVGKYLNIPVPPKKDKKAAVVSDVPSAAKKAKAVPVKSTFSNFDNW</sequence>
<comment type="caution">
    <text evidence="1">The sequence shown here is derived from an EMBL/GenBank/DDBJ whole genome shotgun (WGS) entry which is preliminary data.</text>
</comment>
<keyword evidence="2" id="KW-1185">Reference proteome</keyword>
<dbReference type="Pfam" id="PF04641">
    <property type="entry name" value="Rtf2"/>
    <property type="match status" value="1"/>
</dbReference>
<gene>
    <name evidence="1" type="ORF">B5M09_000702</name>
</gene>
<dbReference type="SUPFAM" id="SSF50891">
    <property type="entry name" value="Cyclophilin-like"/>
    <property type="match status" value="1"/>
</dbReference>
<name>A0A425D207_APHAT</name>
<dbReference type="Proteomes" id="UP000284702">
    <property type="component" value="Unassembled WGS sequence"/>
</dbReference>
<dbReference type="VEuPathDB" id="FungiDB:H257_02415"/>
<dbReference type="Gene3D" id="2.40.100.10">
    <property type="entry name" value="Cyclophilin-like"/>
    <property type="match status" value="1"/>
</dbReference>
<evidence type="ECO:0000313" key="1">
    <source>
        <dbReference type="EMBL" id="RQM23298.1"/>
    </source>
</evidence>
<organism evidence="1 2">
    <name type="scientific">Aphanomyces astaci</name>
    <name type="common">Crayfish plague agent</name>
    <dbReference type="NCBI Taxonomy" id="112090"/>
    <lineage>
        <taxon>Eukaryota</taxon>
        <taxon>Sar</taxon>
        <taxon>Stramenopiles</taxon>
        <taxon>Oomycota</taxon>
        <taxon>Saprolegniomycetes</taxon>
        <taxon>Saprolegniales</taxon>
        <taxon>Verrucalvaceae</taxon>
        <taxon>Aphanomyces</taxon>
    </lineage>
</organism>
<accession>A0A425D207</accession>
<reference evidence="1" key="1">
    <citation type="submission" date="2018-07" db="EMBL/GenBank/DDBJ databases">
        <title>Annotation of Aphanomyces astaci genome assembly.</title>
        <authorList>
            <person name="Studholme D.J."/>
        </authorList>
    </citation>
    <scope>NUCLEOTIDE SEQUENCE [LARGE SCALE GENOMIC DNA]</scope>
    <source>
        <strain evidence="1">Pc</strain>
    </source>
</reference>
<proteinExistence type="predicted"/>